<dbReference type="STRING" id="1798401.A2363_04345"/>
<dbReference type="Proteomes" id="UP000176186">
    <property type="component" value="Unassembled WGS sequence"/>
</dbReference>
<comment type="caution">
    <text evidence="1">The sequence shown here is derived from an EMBL/GenBank/DDBJ whole genome shotgun (WGS) entry which is preliminary data.</text>
</comment>
<reference evidence="1 2" key="1">
    <citation type="journal article" date="2016" name="Nat. Commun.">
        <title>Thousands of microbial genomes shed light on interconnected biogeochemical processes in an aquifer system.</title>
        <authorList>
            <person name="Anantharaman K."/>
            <person name="Brown C.T."/>
            <person name="Hug L.A."/>
            <person name="Sharon I."/>
            <person name="Castelle C.J."/>
            <person name="Probst A.J."/>
            <person name="Thomas B.C."/>
            <person name="Singh A."/>
            <person name="Wilkins M.J."/>
            <person name="Karaoz U."/>
            <person name="Brodie E.L."/>
            <person name="Williams K.H."/>
            <person name="Hubbard S.S."/>
            <person name="Banfield J.F."/>
        </authorList>
    </citation>
    <scope>NUCLEOTIDE SEQUENCE [LARGE SCALE GENOMIC DNA]</scope>
</reference>
<organism evidence="1 2">
    <name type="scientific">Candidatus Gottesmanbacteria bacterium RIFOXYB1_FULL_47_11</name>
    <dbReference type="NCBI Taxonomy" id="1798401"/>
    <lineage>
        <taxon>Bacteria</taxon>
        <taxon>Candidatus Gottesmaniibacteriota</taxon>
    </lineage>
</organism>
<name>A0A1F6BFW4_9BACT</name>
<dbReference type="EMBL" id="MFKE01000015">
    <property type="protein sequence ID" value="OGG35407.1"/>
    <property type="molecule type" value="Genomic_DNA"/>
</dbReference>
<accession>A0A1F6BFW4</accession>
<sequence>MHQPDKYRELFQNAATNKLIGVEQVQGFPEEELKFIKTIERLFGDTFRANQTGKMGATELGRLVKEGGRTMEVWGVAENGKRVIVVTDSGGAKDAMYGVVINRDSTVSYAGKIVEDGETSSFGPVSGEQAAKILYELNALPWHQMQTKNNPLLAKKL</sequence>
<gene>
    <name evidence="1" type="ORF">A2363_04345</name>
</gene>
<evidence type="ECO:0000313" key="2">
    <source>
        <dbReference type="Proteomes" id="UP000176186"/>
    </source>
</evidence>
<dbReference type="AlphaFoldDB" id="A0A1F6BFW4"/>
<evidence type="ECO:0000313" key="1">
    <source>
        <dbReference type="EMBL" id="OGG35407.1"/>
    </source>
</evidence>
<protein>
    <submittedName>
        <fullName evidence="1">Uncharacterized protein</fullName>
    </submittedName>
</protein>
<proteinExistence type="predicted"/>